<dbReference type="Gene3D" id="3.40.1740.10">
    <property type="entry name" value="VC0467-like"/>
    <property type="match status" value="1"/>
</dbReference>
<sequence length="189" mass="20414">MPLQPAHSLCEQFLIAMPAMADPHFSRGVALLCQHDAQGAMGLVVNRLSEYCLGDVLGQMGIETDSLALARRPVLAGGPVNPERGFVLHDDPRSFDSTLVVRDGLYVTTSRDILEAMARDDGPARSLVMLGCAGWEAGQLESEILDNAWLTLEASEDLIFSEPLESRWQAAVARLGVDPGRLTDYAGHA</sequence>
<dbReference type="InterPro" id="IPR003774">
    <property type="entry name" value="AlgH-like"/>
</dbReference>
<dbReference type="AlphaFoldDB" id="A0A5C8KNW9"/>
<evidence type="ECO:0000256" key="1">
    <source>
        <dbReference type="ARBA" id="ARBA00009600"/>
    </source>
</evidence>
<dbReference type="Pfam" id="PF02622">
    <property type="entry name" value="DUF179"/>
    <property type="match status" value="1"/>
</dbReference>
<comment type="caution">
    <text evidence="3">The sequence shown here is derived from an EMBL/GenBank/DDBJ whole genome shotgun (WGS) entry which is preliminary data.</text>
</comment>
<reference evidence="3 4" key="1">
    <citation type="submission" date="2019-08" db="EMBL/GenBank/DDBJ databases">
        <authorList>
            <person name="Karlyshev A.V."/>
        </authorList>
    </citation>
    <scope>NUCLEOTIDE SEQUENCE [LARGE SCALE GENOMIC DNA]</scope>
    <source>
        <strain evidence="3 4">Alg18-2.2</strain>
    </source>
</reference>
<dbReference type="PANTHER" id="PTHR30327:SF1">
    <property type="entry name" value="UPF0301 PROTEIN YQGE"/>
    <property type="match status" value="1"/>
</dbReference>
<organism evidence="3 4">
    <name type="scientific">Alkalisalibacterium limincola</name>
    <dbReference type="NCBI Taxonomy" id="2699169"/>
    <lineage>
        <taxon>Bacteria</taxon>
        <taxon>Pseudomonadati</taxon>
        <taxon>Pseudomonadota</taxon>
        <taxon>Gammaproteobacteria</taxon>
        <taxon>Lysobacterales</taxon>
        <taxon>Lysobacteraceae</taxon>
        <taxon>Alkalisalibacterium</taxon>
    </lineage>
</organism>
<dbReference type="GO" id="GO:0005829">
    <property type="term" value="C:cytosol"/>
    <property type="evidence" value="ECO:0007669"/>
    <property type="project" value="TreeGrafter"/>
</dbReference>
<dbReference type="EMBL" id="VRTS01000004">
    <property type="protein sequence ID" value="TXK62677.1"/>
    <property type="molecule type" value="Genomic_DNA"/>
</dbReference>
<dbReference type="HAMAP" id="MF_00758">
    <property type="entry name" value="UPF0301"/>
    <property type="match status" value="1"/>
</dbReference>
<gene>
    <name evidence="3" type="ORF">FU658_08030</name>
</gene>
<accession>A0A5C8KNW9</accession>
<dbReference type="SUPFAM" id="SSF143456">
    <property type="entry name" value="VC0467-like"/>
    <property type="match status" value="1"/>
</dbReference>
<protein>
    <recommendedName>
        <fullName evidence="2">UPF0301 protein FU658_08030</fullName>
    </recommendedName>
</protein>
<name>A0A5C8KNW9_9GAMM</name>
<proteinExistence type="inferred from homology"/>
<keyword evidence="4" id="KW-1185">Reference proteome</keyword>
<evidence type="ECO:0000313" key="4">
    <source>
        <dbReference type="Proteomes" id="UP000321248"/>
    </source>
</evidence>
<evidence type="ECO:0000313" key="3">
    <source>
        <dbReference type="EMBL" id="TXK62677.1"/>
    </source>
</evidence>
<dbReference type="OrthoDB" id="9807486at2"/>
<dbReference type="PANTHER" id="PTHR30327">
    <property type="entry name" value="UNCHARACTERIZED PROTEIN YQGE"/>
    <property type="match status" value="1"/>
</dbReference>
<dbReference type="NCBIfam" id="NF001266">
    <property type="entry name" value="PRK00228.1-1"/>
    <property type="match status" value="1"/>
</dbReference>
<dbReference type="Proteomes" id="UP000321248">
    <property type="component" value="Unassembled WGS sequence"/>
</dbReference>
<dbReference type="RefSeq" id="WP_147891600.1">
    <property type="nucleotide sequence ID" value="NZ_VRTS01000004.1"/>
</dbReference>
<evidence type="ECO:0000256" key="2">
    <source>
        <dbReference type="HAMAP-Rule" id="MF_00758"/>
    </source>
</evidence>
<comment type="similarity">
    <text evidence="1 2">Belongs to the UPF0301 (AlgH) family.</text>
</comment>